<sequence>MIEKVTTPAFGGDDTESPGGTCGAWFSEVRAYLQGAGRRVVGIIRGSTKVAVDIDDAEMQKRLKKSWAKKVEKGTGKLPRNDDEGRKALEEAHQHVMGAGPRLPPFDLQASSKLPFGMEDIFAEGVEKVDFGKLRQQKKEVNLAMHRQEVPLAFDEMYVSMAKAYEEIQRLKRRDEMAKSKMAEAQEAIREKNTMLLQKTALAKEVDELKRSKAKESYIMDRLVDEQLRWEDRLVRFNPSVEINFDINGEPPAPSPTADATVQTPEAEPATGDAPLLSLEGIAFFIQGNLAHDPVPHFENTGLDSGVVVFGDALLVRDIVHAGLVTELINEVEVRYVGWPISTGAMASIPNERENGVSPGEGLLDNFVHGFDLAIGLRMGWKGEAKANLEVRTKLFEFCIVKLPAIVCDDGVGDVEATYDILPHKGFDAGCSDCG</sequence>
<dbReference type="AlphaFoldDB" id="A0A5H2XFB6"/>
<evidence type="ECO:0000256" key="2">
    <source>
        <dbReference type="SAM" id="MobiDB-lite"/>
    </source>
</evidence>
<reference evidence="3" key="1">
    <citation type="journal article" date="2019" name="Science">
        <title>Mutation of a bHLH transcription factor allowed almond domestication.</title>
        <authorList>
            <person name="Sanchez-Perez R."/>
            <person name="Pavan S."/>
            <person name="Mazzeo R."/>
            <person name="Moldovan C."/>
            <person name="Aiese Cigliano R."/>
            <person name="Del Cueto J."/>
            <person name="Ricciardi F."/>
            <person name="Lotti C."/>
            <person name="Ricciardi L."/>
            <person name="Dicenta F."/>
            <person name="Lopez-Marques R.L."/>
            <person name="Lindberg Moller B."/>
        </authorList>
    </citation>
    <scope>NUCLEOTIDE SEQUENCE</scope>
</reference>
<accession>A0A5H2XFB6</accession>
<name>A0A5H2XFB6_PRUDU</name>
<dbReference type="EMBL" id="AP020348">
    <property type="protein sequence ID" value="BBN67213.1"/>
    <property type="molecule type" value="Genomic_DNA"/>
</dbReference>
<feature type="non-terminal residue" evidence="3">
    <location>
        <position position="435"/>
    </location>
</feature>
<proteinExistence type="predicted"/>
<evidence type="ECO:0000313" key="3">
    <source>
        <dbReference type="EMBL" id="BBN67213.1"/>
    </source>
</evidence>
<evidence type="ECO:0000256" key="1">
    <source>
        <dbReference type="SAM" id="Coils"/>
    </source>
</evidence>
<gene>
    <name evidence="3" type="ORF">Prudu_11S000200</name>
</gene>
<feature type="region of interest" description="Disordered" evidence="2">
    <location>
        <begin position="245"/>
        <end position="272"/>
    </location>
</feature>
<keyword evidence="1" id="KW-0175">Coiled coil</keyword>
<feature type="coiled-coil region" evidence="1">
    <location>
        <begin position="161"/>
        <end position="188"/>
    </location>
</feature>
<organism evidence="3">
    <name type="scientific">Prunus dulcis</name>
    <name type="common">Almond</name>
    <name type="synonym">Amygdalus dulcis</name>
    <dbReference type="NCBI Taxonomy" id="3755"/>
    <lineage>
        <taxon>Eukaryota</taxon>
        <taxon>Viridiplantae</taxon>
        <taxon>Streptophyta</taxon>
        <taxon>Embryophyta</taxon>
        <taxon>Tracheophyta</taxon>
        <taxon>Spermatophyta</taxon>
        <taxon>Magnoliopsida</taxon>
        <taxon>eudicotyledons</taxon>
        <taxon>Gunneridae</taxon>
        <taxon>Pentapetalae</taxon>
        <taxon>rosids</taxon>
        <taxon>fabids</taxon>
        <taxon>Rosales</taxon>
        <taxon>Rosaceae</taxon>
        <taxon>Amygdaloideae</taxon>
        <taxon>Amygdaleae</taxon>
        <taxon>Prunus</taxon>
    </lineage>
</organism>
<protein>
    <submittedName>
        <fullName evidence="3">Uncharacterized protein</fullName>
    </submittedName>
</protein>